<evidence type="ECO:0000313" key="2">
    <source>
        <dbReference type="Proteomes" id="UP001252243"/>
    </source>
</evidence>
<gene>
    <name evidence="1" type="ORF">J2X01_000634</name>
</gene>
<dbReference type="Proteomes" id="UP001252243">
    <property type="component" value="Unassembled WGS sequence"/>
</dbReference>
<accession>A0ABU1U832</accession>
<dbReference type="EMBL" id="JAVDVQ010000002">
    <property type="protein sequence ID" value="MDR7081357.1"/>
    <property type="molecule type" value="Genomic_DNA"/>
</dbReference>
<comment type="caution">
    <text evidence="1">The sequence shown here is derived from an EMBL/GenBank/DDBJ whole genome shotgun (WGS) entry which is preliminary data.</text>
</comment>
<dbReference type="RefSeq" id="WP_310050478.1">
    <property type="nucleotide sequence ID" value="NZ_JAVDVQ010000002.1"/>
</dbReference>
<evidence type="ECO:0000313" key="1">
    <source>
        <dbReference type="EMBL" id="MDR7081357.1"/>
    </source>
</evidence>
<keyword evidence="2" id="KW-1185">Reference proteome</keyword>
<proteinExistence type="predicted"/>
<organism evidence="1 2">
    <name type="scientific">Arthrobacter ginsengisoli</name>
    <dbReference type="NCBI Taxonomy" id="1356565"/>
    <lineage>
        <taxon>Bacteria</taxon>
        <taxon>Bacillati</taxon>
        <taxon>Actinomycetota</taxon>
        <taxon>Actinomycetes</taxon>
        <taxon>Micrococcales</taxon>
        <taxon>Micrococcaceae</taxon>
        <taxon>Arthrobacter</taxon>
    </lineage>
</organism>
<sequence length="41" mass="4237">MPSKLEPVPAGAGKRLGAAALGWLPPVTVHFGNRSFHLGQA</sequence>
<protein>
    <submittedName>
        <fullName evidence="1">Uncharacterized protein</fullName>
    </submittedName>
</protein>
<reference evidence="1 2" key="1">
    <citation type="submission" date="2023-07" db="EMBL/GenBank/DDBJ databases">
        <title>Sorghum-associated microbial communities from plants grown in Nebraska, USA.</title>
        <authorList>
            <person name="Schachtman D."/>
        </authorList>
    </citation>
    <scope>NUCLEOTIDE SEQUENCE [LARGE SCALE GENOMIC DNA]</scope>
    <source>
        <strain evidence="1 2">BE167</strain>
    </source>
</reference>
<name>A0ABU1U832_9MICC</name>